<evidence type="ECO:0000259" key="1">
    <source>
        <dbReference type="Pfam" id="PF00561"/>
    </source>
</evidence>
<evidence type="ECO:0000313" key="5">
    <source>
        <dbReference type="Proteomes" id="UP000198319"/>
    </source>
</evidence>
<reference evidence="4" key="2">
    <citation type="submission" date="2016-09" db="EMBL/GenBank/DDBJ databases">
        <authorList>
            <person name="Chen S."/>
            <person name="Walker E."/>
        </authorList>
    </citation>
    <scope>NUCLEOTIDE SEQUENCE [LARGE SCALE GENOMIC DNA]</scope>
    <source>
        <strain evidence="4">MSU</strain>
    </source>
</reference>
<dbReference type="OrthoDB" id="9785847at2"/>
<dbReference type="PANTHER" id="PTHR43433:SF5">
    <property type="entry name" value="AB HYDROLASE-1 DOMAIN-CONTAINING PROTEIN"/>
    <property type="match status" value="1"/>
</dbReference>
<feature type="domain" description="AB hydrolase-1" evidence="1">
    <location>
        <begin position="86"/>
        <end position="179"/>
    </location>
</feature>
<organism evidence="2 4">
    <name type="scientific">Flavobacterium tructae</name>
    <dbReference type="NCBI Taxonomy" id="1114873"/>
    <lineage>
        <taxon>Bacteria</taxon>
        <taxon>Pseudomonadati</taxon>
        <taxon>Bacteroidota</taxon>
        <taxon>Flavobacteriia</taxon>
        <taxon>Flavobacteriales</taxon>
        <taxon>Flavobacteriaceae</taxon>
        <taxon>Flavobacterium</taxon>
    </lineage>
</organism>
<proteinExistence type="predicted"/>
<dbReference type="RefSeq" id="WP_070908188.1">
    <property type="nucleotide sequence ID" value="NZ_MIKE01000025.1"/>
</dbReference>
<evidence type="ECO:0000313" key="3">
    <source>
        <dbReference type="EMBL" id="OXB20191.1"/>
    </source>
</evidence>
<dbReference type="Gene3D" id="3.40.50.1820">
    <property type="entry name" value="alpha/beta hydrolase"/>
    <property type="match status" value="1"/>
</dbReference>
<dbReference type="InterPro" id="IPR029058">
    <property type="entry name" value="AB_hydrolase_fold"/>
</dbReference>
<sequence length="288" mass="32181">MSKKENNPTKSLKIPKFIIASAKICAFFSTKLVTTYAAKLFTTPVKHKVPKRELDMEQKSIQRTIYVPVINKSVVTYEYGKNNRKILLVHGWAGRGTQLFKIADELLKNGFSTVSFDAPAHGKSEGKSTIMSEFIASILEIEKQFGPFDFAIGHSLGGMSVLNAIKDGLQVKKAIVIGSGDIVQDILNDFVAKLELKPEISERLRDHFEEKYQVKMDDFSAYKAAQKVKLPVLVIHDHDDPEVSVKAGIHIHKQLESGTLYLTEGLGHRKILGNQNVIKKTIDFIKTS</sequence>
<reference evidence="3 5" key="3">
    <citation type="submission" date="2016-11" db="EMBL/GenBank/DDBJ databases">
        <title>Whole genomes of Flavobacteriaceae.</title>
        <authorList>
            <person name="Stine C."/>
            <person name="Li C."/>
            <person name="Tadesse D."/>
        </authorList>
    </citation>
    <scope>NUCLEOTIDE SEQUENCE [LARGE SCALE GENOMIC DNA]</scope>
    <source>
        <strain evidence="3 5">ATCC BAA-2541</strain>
    </source>
</reference>
<dbReference type="GO" id="GO:0016787">
    <property type="term" value="F:hydrolase activity"/>
    <property type="evidence" value="ECO:0007669"/>
    <property type="project" value="UniProtKB-KW"/>
</dbReference>
<dbReference type="Pfam" id="PF00561">
    <property type="entry name" value="Abhydrolase_1"/>
    <property type="match status" value="1"/>
</dbReference>
<evidence type="ECO:0000313" key="2">
    <source>
        <dbReference type="EMBL" id="OHT44278.1"/>
    </source>
</evidence>
<reference evidence="2" key="1">
    <citation type="submission" date="2016-09" db="EMBL/GenBank/DDBJ databases">
        <authorList>
            <person name="Capua I."/>
            <person name="De Benedictis P."/>
            <person name="Joannis T."/>
            <person name="Lombin L.H."/>
            <person name="Cattoli G."/>
        </authorList>
    </citation>
    <scope>NUCLEOTIDE SEQUENCE [LARGE SCALE GENOMIC DNA]</scope>
    <source>
        <strain evidence="2">MSU</strain>
    </source>
</reference>
<name>A0A1S1J3E1_9FLAO</name>
<dbReference type="InterPro" id="IPR000073">
    <property type="entry name" value="AB_hydrolase_1"/>
</dbReference>
<keyword evidence="2" id="KW-0378">Hydrolase</keyword>
<keyword evidence="5" id="KW-1185">Reference proteome</keyword>
<dbReference type="SUPFAM" id="SSF53474">
    <property type="entry name" value="alpha/beta-Hydrolases"/>
    <property type="match status" value="1"/>
</dbReference>
<dbReference type="Proteomes" id="UP000198319">
    <property type="component" value="Unassembled WGS sequence"/>
</dbReference>
<dbReference type="Proteomes" id="UP000180252">
    <property type="component" value="Unassembled WGS sequence"/>
</dbReference>
<protein>
    <submittedName>
        <fullName evidence="2">Alpha/beta hydrolase</fullName>
    </submittedName>
</protein>
<dbReference type="EMBL" id="MUHG01000016">
    <property type="protein sequence ID" value="OXB20191.1"/>
    <property type="molecule type" value="Genomic_DNA"/>
</dbReference>
<evidence type="ECO:0000313" key="4">
    <source>
        <dbReference type="Proteomes" id="UP000180252"/>
    </source>
</evidence>
<accession>A0A1S1J3E1</accession>
<dbReference type="AlphaFoldDB" id="A0A1S1J3E1"/>
<gene>
    <name evidence="3" type="ORF">B0A71_09070</name>
    <name evidence="2" type="ORF">BHE19_15290</name>
</gene>
<dbReference type="PANTHER" id="PTHR43433">
    <property type="entry name" value="HYDROLASE, ALPHA/BETA FOLD FAMILY PROTEIN"/>
    <property type="match status" value="1"/>
</dbReference>
<comment type="caution">
    <text evidence="2">The sequence shown here is derived from an EMBL/GenBank/DDBJ whole genome shotgun (WGS) entry which is preliminary data.</text>
</comment>
<dbReference type="EMBL" id="MIKE01000025">
    <property type="protein sequence ID" value="OHT44278.1"/>
    <property type="molecule type" value="Genomic_DNA"/>
</dbReference>
<dbReference type="InterPro" id="IPR050471">
    <property type="entry name" value="AB_hydrolase"/>
</dbReference>
<dbReference type="STRING" id="1278819.BHE19_15290"/>